<protein>
    <recommendedName>
        <fullName evidence="3">HTH luxR-type domain-containing protein</fullName>
    </recommendedName>
</protein>
<dbReference type="InterPro" id="IPR036388">
    <property type="entry name" value="WH-like_DNA-bd_sf"/>
</dbReference>
<dbReference type="Gene3D" id="1.10.10.10">
    <property type="entry name" value="Winged helix-like DNA-binding domain superfamily/Winged helix DNA-binding domain"/>
    <property type="match status" value="1"/>
</dbReference>
<accession>A0ABX9AJB6</accession>
<organism evidence="1 2">
    <name type="scientific">Symbiopectobacterium purcellii</name>
    <dbReference type="NCBI Taxonomy" id="2871826"/>
    <lineage>
        <taxon>Bacteria</taxon>
        <taxon>Pseudomonadati</taxon>
        <taxon>Pseudomonadota</taxon>
        <taxon>Gammaproteobacteria</taxon>
        <taxon>Enterobacterales</taxon>
        <taxon>Enterobacteriaceae</taxon>
    </lineage>
</organism>
<dbReference type="SUPFAM" id="SSF46894">
    <property type="entry name" value="C-terminal effector domain of the bipartite response regulators"/>
    <property type="match status" value="1"/>
</dbReference>
<dbReference type="Proteomes" id="UP000825886">
    <property type="component" value="Chromosome"/>
</dbReference>
<dbReference type="InterPro" id="IPR016032">
    <property type="entry name" value="Sig_transdc_resp-reg_C-effctor"/>
</dbReference>
<gene>
    <name evidence="1" type="ORF">K6K13_18965</name>
</gene>
<evidence type="ECO:0000313" key="1">
    <source>
        <dbReference type="EMBL" id="QZN95267.1"/>
    </source>
</evidence>
<proteinExistence type="predicted"/>
<sequence length="206" mass="23753">MKVNTTKIFNGLSCVSCQFRCELLPFPSLRTINCIKEQFCVWPESNYYLSIGLVDVVANSKYNYMGGGFVFVDFSLANIKIFTNARWLDYLARSGLRLILVSDKLMEPLAAYWKQRDDRIFSVLYTSDGYENILKSIDKIYLRKINATRARGKMTEKEVSVLFLVLNGCSLKEIAGELQIGSKRLYNIKYSIERKLGVKLFHAFQF</sequence>
<evidence type="ECO:0008006" key="3">
    <source>
        <dbReference type="Google" id="ProtNLM"/>
    </source>
</evidence>
<evidence type="ECO:0000313" key="2">
    <source>
        <dbReference type="Proteomes" id="UP000825886"/>
    </source>
</evidence>
<reference evidence="1 2" key="1">
    <citation type="submission" date="2021-08" db="EMBL/GenBank/DDBJ databases">
        <title>Culture and genomic analysis of Symbiopectobacterium purcellii sp. nov. gen. nov., isolated from the leafhopper Empoasca decipiens.</title>
        <authorList>
            <person name="Nadal-Jimenez P."/>
            <person name="Siozios S."/>
            <person name="Halliday N."/>
            <person name="Camara M."/>
            <person name="Hurst G.D.D."/>
        </authorList>
    </citation>
    <scope>NUCLEOTIDE SEQUENCE [LARGE SCALE GENOMIC DNA]</scope>
    <source>
        <strain evidence="1 2">SyEd1</strain>
    </source>
</reference>
<keyword evidence="2" id="KW-1185">Reference proteome</keyword>
<dbReference type="RefSeq" id="WP_222158373.1">
    <property type="nucleotide sequence ID" value="NZ_CP081864.1"/>
</dbReference>
<dbReference type="EMBL" id="CP081864">
    <property type="protein sequence ID" value="QZN95267.1"/>
    <property type="molecule type" value="Genomic_DNA"/>
</dbReference>
<name>A0ABX9AJB6_9ENTR</name>